<comment type="caution">
    <text evidence="1">The sequence shown here is derived from an EMBL/GenBank/DDBJ whole genome shotgun (WGS) entry which is preliminary data.</text>
</comment>
<dbReference type="Proteomes" id="UP000675121">
    <property type="component" value="Unassembled WGS sequence"/>
</dbReference>
<organism evidence="1 2">
    <name type="scientific">Paraburkholderia domus</name>
    <dbReference type="NCBI Taxonomy" id="2793075"/>
    <lineage>
        <taxon>Bacteria</taxon>
        <taxon>Pseudomonadati</taxon>
        <taxon>Pseudomonadota</taxon>
        <taxon>Betaproteobacteria</taxon>
        <taxon>Burkholderiales</taxon>
        <taxon>Burkholderiaceae</taxon>
        <taxon>Paraburkholderia</taxon>
    </lineage>
</organism>
<accession>A0A9N8NG42</accession>
<protein>
    <submittedName>
        <fullName evidence="1">Uncharacterized protein</fullName>
    </submittedName>
</protein>
<reference evidence="1" key="1">
    <citation type="submission" date="2021-02" db="EMBL/GenBank/DDBJ databases">
        <authorList>
            <person name="Vanwijnsberghe S."/>
        </authorList>
    </citation>
    <scope>NUCLEOTIDE SEQUENCE</scope>
    <source>
        <strain evidence="1">R-70211</strain>
    </source>
</reference>
<proteinExistence type="predicted"/>
<dbReference type="AlphaFoldDB" id="A0A9N8NG42"/>
<evidence type="ECO:0000313" key="2">
    <source>
        <dbReference type="Proteomes" id="UP000675121"/>
    </source>
</evidence>
<sequence>MDDSSRVPIRSIVGYFRVLETLDQLYKGRRKLLASGRPTEINSVNGGVDVDTITKNNQFDVLIWKIEERVFAYLDSLTEDKRGQLKKSSRKRSHRDAFAEYKDRKEWEHRKNDRLDGAARDTEWHKERGRRVAQIQSTQLMLDCRPTTARASELATRKQHADRFLTWAKEPAEAEAIEARRIEEFVEAVWQAQSGYRNIVGQAAHQTALQQLRQRHFFPDLIELIGEAQASHHHPDGTLTTERKRQLLLLGIFEWRGMLLTYERFRSPDGWRIFGDFTWCVATSCAFPRVRPFRTIADILPSPLTYEWQLFGDACRTYGISYETRSSKGLPRSKPRVQCEQCGNVVFSDVTRRVSVGRGKKRLCLPCYKTLRIVRTLKDDERSRKPLFSKSGRKKFWA</sequence>
<dbReference type="EMBL" id="CAJNAS010000045">
    <property type="protein sequence ID" value="CAE6967957.1"/>
    <property type="molecule type" value="Genomic_DNA"/>
</dbReference>
<name>A0A9N8NG42_9BURK</name>
<evidence type="ECO:0000313" key="1">
    <source>
        <dbReference type="EMBL" id="CAE6967957.1"/>
    </source>
</evidence>
<keyword evidence="2" id="KW-1185">Reference proteome</keyword>
<gene>
    <name evidence="1" type="ORF">R70211_07545</name>
</gene>
<dbReference type="RefSeq" id="WP_236078531.1">
    <property type="nucleotide sequence ID" value="NZ_CAJNAS010000045.1"/>
</dbReference>